<dbReference type="EMBL" id="JAYESG010000001">
    <property type="protein sequence ID" value="MEA3516296.1"/>
    <property type="molecule type" value="Genomic_DNA"/>
</dbReference>
<evidence type="ECO:0000313" key="1">
    <source>
        <dbReference type="EMBL" id="MEA3516296.1"/>
    </source>
</evidence>
<reference evidence="1" key="1">
    <citation type="submission" date="2023-12" db="EMBL/GenBank/DDBJ databases">
        <title>Diversity of Rhizobium in root nodule of phaseolus vulgaris.</title>
        <authorList>
            <person name="Wang H."/>
        </authorList>
    </citation>
    <scope>NUCLEOTIDE SEQUENCE</scope>
    <source>
        <strain evidence="1">MJ31</strain>
    </source>
</reference>
<sequence>MAAIDRSQLRNKLLRRFPDDAFNLLAPNLKAVEIPAGRPLVEAGTPIEYIHFIESGLASTVARSVDGKSVEVGQVGYEGLTGHVVLLGSDRSLSDTSMYIRGAGLQMAVYRFLSLLNHPKARLMLLRYVQTCELQFAHSALAAAKYSLDQRLARWLLMCHDRLGGHRLPVTHEFIASMLGVRRSGVTDHLHVLEGLQAIKSTRGVVQILDRRILIETAGGCYGAPEAEYERLIGQEPAEEDIGTTRRADVGHTKRGRVVGTN</sequence>
<name>A0ACC6MSE9_9HYPH</name>
<organism evidence="1 2">
    <name type="scientific">Rhizobium mulingense</name>
    <dbReference type="NCBI Taxonomy" id="3031128"/>
    <lineage>
        <taxon>Bacteria</taxon>
        <taxon>Pseudomonadati</taxon>
        <taxon>Pseudomonadota</taxon>
        <taxon>Alphaproteobacteria</taxon>
        <taxon>Hyphomicrobiales</taxon>
        <taxon>Rhizobiaceae</taxon>
        <taxon>Rhizobium/Agrobacterium group</taxon>
        <taxon>Rhizobium</taxon>
    </lineage>
</organism>
<accession>A0ACC6MSE9</accession>
<comment type="caution">
    <text evidence="1">The sequence shown here is derived from an EMBL/GenBank/DDBJ whole genome shotgun (WGS) entry which is preliminary data.</text>
</comment>
<evidence type="ECO:0000313" key="2">
    <source>
        <dbReference type="Proteomes" id="UP001304050"/>
    </source>
</evidence>
<gene>
    <name evidence="1" type="ORF">U8465_03900</name>
</gene>
<protein>
    <submittedName>
        <fullName evidence="1">Crp/Fnr family transcriptional regulator</fullName>
    </submittedName>
</protein>
<dbReference type="Proteomes" id="UP001304050">
    <property type="component" value="Unassembled WGS sequence"/>
</dbReference>
<proteinExistence type="predicted"/>
<keyword evidence="2" id="KW-1185">Reference proteome</keyword>